<comment type="similarity">
    <text evidence="2">Belongs to the DoxX family.</text>
</comment>
<proteinExistence type="inferred from homology"/>
<comment type="subcellular location">
    <subcellularLocation>
        <location evidence="1">Cell membrane</location>
        <topology evidence="1">Multi-pass membrane protein</topology>
    </subcellularLocation>
</comment>
<keyword evidence="9" id="KW-1185">Reference proteome</keyword>
<protein>
    <submittedName>
        <fullName evidence="8">DoxX family protein</fullName>
    </submittedName>
</protein>
<reference evidence="8 9" key="1">
    <citation type="submission" date="2021-02" db="EMBL/GenBank/DDBJ databases">
        <title>De Novo genome assembly of isolated myxobacteria.</title>
        <authorList>
            <person name="Stevens D.C."/>
        </authorList>
    </citation>
    <scope>NUCLEOTIDE SEQUENCE [LARGE SCALE GENOMIC DNA]</scope>
    <source>
        <strain evidence="9">SCPEA02</strain>
    </source>
</reference>
<evidence type="ECO:0000313" key="8">
    <source>
        <dbReference type="EMBL" id="QSQ18975.1"/>
    </source>
</evidence>
<evidence type="ECO:0000256" key="3">
    <source>
        <dbReference type="ARBA" id="ARBA00022475"/>
    </source>
</evidence>
<keyword evidence="6 7" id="KW-0472">Membrane</keyword>
<keyword evidence="5 7" id="KW-1133">Transmembrane helix</keyword>
<evidence type="ECO:0000256" key="4">
    <source>
        <dbReference type="ARBA" id="ARBA00022692"/>
    </source>
</evidence>
<dbReference type="InterPro" id="IPR051907">
    <property type="entry name" value="DoxX-like_oxidoreductase"/>
</dbReference>
<dbReference type="Proteomes" id="UP000662747">
    <property type="component" value="Chromosome"/>
</dbReference>
<evidence type="ECO:0000256" key="6">
    <source>
        <dbReference type="ARBA" id="ARBA00023136"/>
    </source>
</evidence>
<dbReference type="PANTHER" id="PTHR33452">
    <property type="entry name" value="OXIDOREDUCTASE CATD-RELATED"/>
    <property type="match status" value="1"/>
</dbReference>
<feature type="transmembrane region" description="Helical" evidence="7">
    <location>
        <begin position="15"/>
        <end position="35"/>
    </location>
</feature>
<dbReference type="RefSeq" id="WP_206720563.1">
    <property type="nucleotide sequence ID" value="NZ_CP071090.1"/>
</dbReference>
<feature type="transmembrane region" description="Helical" evidence="7">
    <location>
        <begin position="114"/>
        <end position="134"/>
    </location>
</feature>
<gene>
    <name evidence="8" type="ORF">JY651_26875</name>
</gene>
<dbReference type="PANTHER" id="PTHR33452:SF1">
    <property type="entry name" value="INNER MEMBRANE PROTEIN YPHA-RELATED"/>
    <property type="match status" value="1"/>
</dbReference>
<evidence type="ECO:0000256" key="5">
    <source>
        <dbReference type="ARBA" id="ARBA00022989"/>
    </source>
</evidence>
<organism evidence="8 9">
    <name type="scientific">Pyxidicoccus parkwayensis</name>
    <dbReference type="NCBI Taxonomy" id="2813578"/>
    <lineage>
        <taxon>Bacteria</taxon>
        <taxon>Pseudomonadati</taxon>
        <taxon>Myxococcota</taxon>
        <taxon>Myxococcia</taxon>
        <taxon>Myxococcales</taxon>
        <taxon>Cystobacterineae</taxon>
        <taxon>Myxococcaceae</taxon>
        <taxon>Pyxidicoccus</taxon>
    </lineage>
</organism>
<evidence type="ECO:0000256" key="2">
    <source>
        <dbReference type="ARBA" id="ARBA00006679"/>
    </source>
</evidence>
<feature type="transmembrane region" description="Helical" evidence="7">
    <location>
        <begin position="68"/>
        <end position="94"/>
    </location>
</feature>
<evidence type="ECO:0000313" key="9">
    <source>
        <dbReference type="Proteomes" id="UP000662747"/>
    </source>
</evidence>
<dbReference type="EMBL" id="CP071090">
    <property type="protein sequence ID" value="QSQ18975.1"/>
    <property type="molecule type" value="Genomic_DNA"/>
</dbReference>
<dbReference type="Pfam" id="PF07681">
    <property type="entry name" value="DoxX"/>
    <property type="match status" value="1"/>
</dbReference>
<evidence type="ECO:0000256" key="1">
    <source>
        <dbReference type="ARBA" id="ARBA00004651"/>
    </source>
</evidence>
<name>A0ABX7NJD2_9BACT</name>
<evidence type="ECO:0000256" key="7">
    <source>
        <dbReference type="SAM" id="Phobius"/>
    </source>
</evidence>
<accession>A0ABX7NJD2</accession>
<sequence length="145" mass="15301">MKLASLFPAPPSKTASVGLLLLRVVSGVAFMMHGWGKIQDPFNWMGPQAPTPGFLQALAALSEFGGGLAWVLGALVPLASFGIFCTMAFATFFHAVVRGDPFVSKGAGGSYEPALLYLVVAVVMLTVGPGLYSVDAWLRKRLARS</sequence>
<keyword evidence="4 7" id="KW-0812">Transmembrane</keyword>
<dbReference type="InterPro" id="IPR032808">
    <property type="entry name" value="DoxX"/>
</dbReference>
<keyword evidence="3" id="KW-1003">Cell membrane</keyword>